<evidence type="ECO:0000313" key="3">
    <source>
        <dbReference type="EMBL" id="EHO16978.1"/>
    </source>
</evidence>
<feature type="transmembrane region" description="Helical" evidence="1">
    <location>
        <begin position="104"/>
        <end position="129"/>
    </location>
</feature>
<accession>A0AA37DG99</accession>
<feature type="transmembrane region" description="Helical" evidence="1">
    <location>
        <begin position="244"/>
        <end position="269"/>
    </location>
</feature>
<dbReference type="InterPro" id="IPR004445">
    <property type="entry name" value="GltS"/>
</dbReference>
<evidence type="ECO:0000313" key="4">
    <source>
        <dbReference type="Proteomes" id="UP000018466"/>
    </source>
</evidence>
<comment type="caution">
    <text evidence="3">The sequence shown here is derived from an EMBL/GenBank/DDBJ whole genome shotgun (WGS) entry which is preliminary data.</text>
</comment>
<keyword evidence="1" id="KW-0472">Membrane</keyword>
<keyword evidence="1" id="KW-0915">Sodium</keyword>
<proteinExistence type="inferred from homology"/>
<dbReference type="HAMAP" id="MF_02062">
    <property type="entry name" value="GltS"/>
    <property type="match status" value="1"/>
</dbReference>
<feature type="transmembrane region" description="Helical" evidence="1">
    <location>
        <begin position="281"/>
        <end position="304"/>
    </location>
</feature>
<feature type="transmembrane region" description="Helical" evidence="1">
    <location>
        <begin position="310"/>
        <end position="334"/>
    </location>
</feature>
<name>A0AA37DG99_9FIRM</name>
<feature type="transmembrane region" description="Helical" evidence="1">
    <location>
        <begin position="346"/>
        <end position="365"/>
    </location>
</feature>
<comment type="subcellular location">
    <subcellularLocation>
        <location evidence="1">Cell membrane</location>
        <topology evidence="1">Multi-pass membrane protein</topology>
    </subcellularLocation>
</comment>
<dbReference type="GO" id="GO:0005886">
    <property type="term" value="C:plasma membrane"/>
    <property type="evidence" value="ECO:0007669"/>
    <property type="project" value="UniProtKB-SubCell"/>
</dbReference>
<dbReference type="PANTHER" id="PTHR36178">
    <property type="entry name" value="SLR0625 PROTEIN"/>
    <property type="match status" value="1"/>
</dbReference>
<gene>
    <name evidence="3" type="ORF">HMPREF9623_00577</name>
</gene>
<evidence type="ECO:0000256" key="2">
    <source>
        <dbReference type="NCBIfam" id="TIGR00210"/>
    </source>
</evidence>
<keyword evidence="1" id="KW-0406">Ion transport</keyword>
<feature type="transmembrane region" description="Helical" evidence="1">
    <location>
        <begin position="76"/>
        <end position="97"/>
    </location>
</feature>
<dbReference type="GO" id="GO:0015501">
    <property type="term" value="F:glutamate:sodium symporter activity"/>
    <property type="evidence" value="ECO:0007669"/>
    <property type="project" value="UniProtKB-UniRule"/>
</dbReference>
<keyword evidence="1" id="KW-0769">Symport</keyword>
<feature type="transmembrane region" description="Helical" evidence="1">
    <location>
        <begin position="45"/>
        <end position="64"/>
    </location>
</feature>
<organism evidence="3 4">
    <name type="scientific">Stomatobaculum longum</name>
    <dbReference type="NCBI Taxonomy" id="796942"/>
    <lineage>
        <taxon>Bacteria</taxon>
        <taxon>Bacillati</taxon>
        <taxon>Bacillota</taxon>
        <taxon>Clostridia</taxon>
        <taxon>Lachnospirales</taxon>
        <taxon>Lachnospiraceae</taxon>
        <taxon>Stomatobaculum</taxon>
    </lineage>
</organism>
<feature type="transmembrane region" description="Helical" evidence="1">
    <location>
        <begin position="135"/>
        <end position="154"/>
    </location>
</feature>
<dbReference type="GO" id="GO:0015813">
    <property type="term" value="P:L-glutamate transmembrane transport"/>
    <property type="evidence" value="ECO:0007669"/>
    <property type="project" value="UniProtKB-UniRule"/>
</dbReference>
<keyword evidence="1" id="KW-1003">Cell membrane</keyword>
<comment type="function">
    <text evidence="1">Catalyzes the sodium-dependent transport of glutamate.</text>
</comment>
<dbReference type="Pfam" id="PF03616">
    <property type="entry name" value="Glt_symporter"/>
    <property type="match status" value="1"/>
</dbReference>
<dbReference type="GeneID" id="86940360"/>
<dbReference type="RefSeq" id="WP_009532410.1">
    <property type="nucleotide sequence ID" value="NZ_CAJPPX010000074.1"/>
</dbReference>
<dbReference type="NCBIfam" id="TIGR00210">
    <property type="entry name" value="gltS"/>
    <property type="match status" value="1"/>
</dbReference>
<keyword evidence="1" id="KW-0813">Transport</keyword>
<reference evidence="3 4" key="1">
    <citation type="submission" date="2011-10" db="EMBL/GenBank/DDBJ databases">
        <title>The Genome Sequence of Lachnospiraceae bacterium ACC2.</title>
        <authorList>
            <consortium name="The Broad Institute Genome Sequencing Platform"/>
            <person name="Earl A."/>
            <person name="Ward D."/>
            <person name="Feldgarden M."/>
            <person name="Gevers D."/>
            <person name="Sizova M."/>
            <person name="Hazen A."/>
            <person name="Epstein S."/>
            <person name="Young S.K."/>
            <person name="Zeng Q."/>
            <person name="Gargeya S."/>
            <person name="Fitzgerald M."/>
            <person name="Haas B."/>
            <person name="Abouelleil A."/>
            <person name="Alvarado L."/>
            <person name="Arachchi H.M."/>
            <person name="Berlin A."/>
            <person name="Brown A."/>
            <person name="Chapman S.B."/>
            <person name="Chen Z."/>
            <person name="Dunbar C."/>
            <person name="Freedman E."/>
            <person name="Gearin G."/>
            <person name="Goldberg J."/>
            <person name="Griggs A."/>
            <person name="Gujja S."/>
            <person name="Heiman D."/>
            <person name="Howarth C."/>
            <person name="Larson L."/>
            <person name="Lui A."/>
            <person name="MacDonald P.J.P."/>
            <person name="Montmayeur A."/>
            <person name="Murphy C."/>
            <person name="Neiman D."/>
            <person name="Pearson M."/>
            <person name="Priest M."/>
            <person name="Roberts A."/>
            <person name="Saif S."/>
            <person name="Shea T."/>
            <person name="Shenoy N."/>
            <person name="Sisk P."/>
            <person name="Stolte C."/>
            <person name="Sykes S."/>
            <person name="Wortman J."/>
            <person name="Nusbaum C."/>
            <person name="Birren B."/>
        </authorList>
    </citation>
    <scope>NUCLEOTIDE SEQUENCE [LARGE SCALE GENOMIC DNA]</scope>
    <source>
        <strain evidence="3 4">ACC2</strain>
    </source>
</reference>
<comment type="similarity">
    <text evidence="1">Belongs to the glutamate:Na(+) symporter (ESS) (TC 2.A.27) family.</text>
</comment>
<dbReference type="EMBL" id="AGEL01000006">
    <property type="protein sequence ID" value="EHO16978.1"/>
    <property type="molecule type" value="Genomic_DNA"/>
</dbReference>
<dbReference type="AlphaFoldDB" id="A0AA37DG99"/>
<keyword evidence="1" id="KW-0812">Transmembrane</keyword>
<keyword evidence="1" id="KW-0739">Sodium transport</keyword>
<protein>
    <recommendedName>
        <fullName evidence="1 2">Sodium/glutamate symporter</fullName>
    </recommendedName>
</protein>
<feature type="transmembrane region" description="Helical" evidence="1">
    <location>
        <begin position="16"/>
        <end position="33"/>
    </location>
</feature>
<keyword evidence="1" id="KW-1133">Transmembrane helix</keyword>
<sequence length="415" mass="44011">MSIQILNSTLQIEADAITTLALAALLLLLGAAVKNRVRILNHYCIPAPVVGGFLFMFLTFLGHVTGSFQVSFDTYFQSPFMLAFFTTVGLSASFSLLKRGGVMLVVYWLISGVISVIQNAIGIAVGTAIGLPAPYALLSSAISMIGGHGAAASYGAQFTEMGYDQAMLVGAAAATFGLITAVMIGGPLGSQLIVRHKLTPDKADSFQGSDVFEVNKSSGEARSARVIMENVTVLLVCMAVGAKVSALIGAAIGMSFPTYVGAMFVAVLVRNLNEKLRFFSFDYALTDGIGEVMLSLYLSMALMSLKLWELAGLIGGVLLVVCCQVIFMIFAAYFIVFRLLGSNYDAAVMCAGLCGHGLGATPSAIVNMTAVTEKYGMSHRAFMIVPIVGAFLVDIIYQPQTIAFIRFFVHNVAAK</sequence>
<keyword evidence="4" id="KW-1185">Reference proteome</keyword>
<dbReference type="Proteomes" id="UP000018466">
    <property type="component" value="Unassembled WGS sequence"/>
</dbReference>
<feature type="transmembrane region" description="Helical" evidence="1">
    <location>
        <begin position="166"/>
        <end position="188"/>
    </location>
</feature>
<dbReference type="PANTHER" id="PTHR36178:SF1">
    <property type="entry name" value="SODIUM_GLUTAMATE SYMPORTER"/>
    <property type="match status" value="1"/>
</dbReference>
<evidence type="ECO:0000256" key="1">
    <source>
        <dbReference type="HAMAP-Rule" id="MF_02062"/>
    </source>
</evidence>
<keyword evidence="1" id="KW-0029">Amino-acid transport</keyword>